<gene>
    <name evidence="6" type="ORF">CVT26_011371</name>
</gene>
<keyword evidence="4" id="KW-0119">Carbohydrate metabolism</keyword>
<name>A0A409YHA9_9AGAR</name>
<dbReference type="InParanoid" id="A0A409YHA9"/>
<dbReference type="InterPro" id="IPR004547">
    <property type="entry name" value="Glucosamine6P_isomerase"/>
</dbReference>
<feature type="domain" description="Glucosamine/galactosamine-6-phosphate isomerase" evidence="5">
    <location>
        <begin position="8"/>
        <end position="217"/>
    </location>
</feature>
<dbReference type="InterPro" id="IPR037171">
    <property type="entry name" value="NagB/RpiA_transferase-like"/>
</dbReference>
<dbReference type="OrthoDB" id="7663298at2759"/>
<dbReference type="EC" id="3.5.99.6" evidence="4"/>
<dbReference type="SUPFAM" id="SSF100950">
    <property type="entry name" value="NagB/RpiA/CoA transferase-like"/>
    <property type="match status" value="1"/>
</dbReference>
<dbReference type="GO" id="GO:0006046">
    <property type="term" value="P:N-acetylglucosamine catabolic process"/>
    <property type="evidence" value="ECO:0007669"/>
    <property type="project" value="TreeGrafter"/>
</dbReference>
<dbReference type="Proteomes" id="UP000284706">
    <property type="component" value="Unassembled WGS sequence"/>
</dbReference>
<reference evidence="6 7" key="1">
    <citation type="journal article" date="2018" name="Evol. Lett.">
        <title>Horizontal gene cluster transfer increased hallucinogenic mushroom diversity.</title>
        <authorList>
            <person name="Reynolds H.T."/>
            <person name="Vijayakumar V."/>
            <person name="Gluck-Thaler E."/>
            <person name="Korotkin H.B."/>
            <person name="Matheny P.B."/>
            <person name="Slot J.C."/>
        </authorList>
    </citation>
    <scope>NUCLEOTIDE SEQUENCE [LARGE SCALE GENOMIC DNA]</scope>
    <source>
        <strain evidence="6 7">SRW20</strain>
    </source>
</reference>
<evidence type="ECO:0000256" key="4">
    <source>
        <dbReference type="RuleBase" id="RU361197"/>
    </source>
</evidence>
<evidence type="ECO:0000259" key="5">
    <source>
        <dbReference type="Pfam" id="PF01182"/>
    </source>
</evidence>
<dbReference type="GO" id="GO:0042802">
    <property type="term" value="F:identical protein binding"/>
    <property type="evidence" value="ECO:0007669"/>
    <property type="project" value="TreeGrafter"/>
</dbReference>
<organism evidence="6 7">
    <name type="scientific">Gymnopilus dilepis</name>
    <dbReference type="NCBI Taxonomy" id="231916"/>
    <lineage>
        <taxon>Eukaryota</taxon>
        <taxon>Fungi</taxon>
        <taxon>Dikarya</taxon>
        <taxon>Basidiomycota</taxon>
        <taxon>Agaricomycotina</taxon>
        <taxon>Agaricomycetes</taxon>
        <taxon>Agaricomycetidae</taxon>
        <taxon>Agaricales</taxon>
        <taxon>Agaricineae</taxon>
        <taxon>Hymenogastraceae</taxon>
        <taxon>Gymnopilus</taxon>
    </lineage>
</organism>
<dbReference type="InterPro" id="IPR006148">
    <property type="entry name" value="Glc/Gal-6P_isomerase"/>
</dbReference>
<keyword evidence="3 4" id="KW-0378">Hydrolase</keyword>
<dbReference type="GO" id="GO:0019262">
    <property type="term" value="P:N-acetylneuraminate catabolic process"/>
    <property type="evidence" value="ECO:0007669"/>
    <property type="project" value="TreeGrafter"/>
</dbReference>
<dbReference type="STRING" id="231916.A0A409YHA9"/>
<proteinExistence type="inferred from homology"/>
<dbReference type="GO" id="GO:0004342">
    <property type="term" value="F:glucosamine-6-phosphate deaminase activity"/>
    <property type="evidence" value="ECO:0007669"/>
    <property type="project" value="UniProtKB-UniRule"/>
</dbReference>
<dbReference type="Pfam" id="PF01182">
    <property type="entry name" value="Glucosamine_iso"/>
    <property type="match status" value="1"/>
</dbReference>
<dbReference type="PANTHER" id="PTHR11280">
    <property type="entry name" value="GLUCOSAMINE-6-PHOSPHATE ISOMERASE"/>
    <property type="match status" value="1"/>
</dbReference>
<dbReference type="Gene3D" id="3.40.50.1360">
    <property type="match status" value="1"/>
</dbReference>
<dbReference type="GO" id="GO:0005975">
    <property type="term" value="P:carbohydrate metabolic process"/>
    <property type="evidence" value="ECO:0007669"/>
    <property type="project" value="InterPro"/>
</dbReference>
<comment type="similarity">
    <text evidence="2 4">Belongs to the glucosamine/galactosamine-6-phosphate isomerase family.</text>
</comment>
<evidence type="ECO:0000313" key="6">
    <source>
        <dbReference type="EMBL" id="PPR02403.1"/>
    </source>
</evidence>
<protein>
    <recommendedName>
        <fullName evidence="4">Glucosamine-6-phosphate isomerase</fullName>
        <ecNumber evidence="4">3.5.99.6</ecNumber>
    </recommendedName>
    <alternativeName>
        <fullName evidence="4">Glucosamine-6-phosphate isomerase</fullName>
    </alternativeName>
</protein>
<dbReference type="PROSITE" id="PS01161">
    <property type="entry name" value="GLC_GALNAC_ISOMERASE"/>
    <property type="match status" value="1"/>
</dbReference>
<evidence type="ECO:0000256" key="3">
    <source>
        <dbReference type="ARBA" id="ARBA00022801"/>
    </source>
</evidence>
<comment type="catalytic activity">
    <reaction evidence="1 4">
        <text>alpha-D-glucosamine 6-phosphate + H2O = beta-D-fructose 6-phosphate + NH4(+)</text>
        <dbReference type="Rhea" id="RHEA:12172"/>
        <dbReference type="ChEBI" id="CHEBI:15377"/>
        <dbReference type="ChEBI" id="CHEBI:28938"/>
        <dbReference type="ChEBI" id="CHEBI:57634"/>
        <dbReference type="ChEBI" id="CHEBI:75989"/>
        <dbReference type="EC" id="3.5.99.6"/>
    </reaction>
</comment>
<evidence type="ECO:0000256" key="2">
    <source>
        <dbReference type="ARBA" id="ARBA00005526"/>
    </source>
</evidence>
<dbReference type="AlphaFoldDB" id="A0A409YHA9"/>
<accession>A0A409YHA9</accession>
<keyword evidence="7" id="KW-1185">Reference proteome</keyword>
<evidence type="ECO:0000256" key="1">
    <source>
        <dbReference type="ARBA" id="ARBA00000644"/>
    </source>
</evidence>
<dbReference type="CDD" id="cd01399">
    <property type="entry name" value="GlcN6P_deaminase"/>
    <property type="match status" value="1"/>
</dbReference>
<dbReference type="NCBIfam" id="TIGR00502">
    <property type="entry name" value="nagB"/>
    <property type="match status" value="1"/>
</dbReference>
<dbReference type="GO" id="GO:0006043">
    <property type="term" value="P:glucosamine catabolic process"/>
    <property type="evidence" value="ECO:0007669"/>
    <property type="project" value="TreeGrafter"/>
</dbReference>
<dbReference type="PANTHER" id="PTHR11280:SF5">
    <property type="entry name" value="GLUCOSAMINE-6-PHOSPHATE ISOMERASE"/>
    <property type="match status" value="1"/>
</dbReference>
<dbReference type="GO" id="GO:0005737">
    <property type="term" value="C:cytoplasm"/>
    <property type="evidence" value="ECO:0007669"/>
    <property type="project" value="TreeGrafter"/>
</dbReference>
<comment type="caution">
    <text evidence="6">The sequence shown here is derived from an EMBL/GenBank/DDBJ whole genome shotgun (WGS) entry which is preliminary data.</text>
</comment>
<dbReference type="EMBL" id="NHYE01000846">
    <property type="protein sequence ID" value="PPR02403.1"/>
    <property type="molecule type" value="Genomic_DNA"/>
</dbReference>
<evidence type="ECO:0000313" key="7">
    <source>
        <dbReference type="Proteomes" id="UP000284706"/>
    </source>
</evidence>
<dbReference type="InterPro" id="IPR018321">
    <property type="entry name" value="Glucosamine6P_isomerase_CS"/>
</dbReference>
<sequence>MRLIIREDPKAVGDYIANYICKRINEFAPTPERPFVLGLPTGSSPIPTYKALIQMVKDKKLSFKNVVTFNMDEYVGLPRDHPESYHTFMFREFFSHIDIPPSQVNILDGNAVDLIGECKAYEERIKQYGGIELFLGGIGEDGHIAFNEPGSSLASRTRIKTLAYDTILANARFFNNDISAVPRMALTVGVGTVLDAREVVVVVTGQRKALALSKAIELHVKTVKYFKSIERVQDEVERTQAELKAKGKITEEQLGSLE</sequence>